<keyword evidence="6" id="KW-0449">Lipoprotein</keyword>
<gene>
    <name evidence="8" type="ORF">EAS64_34090</name>
</gene>
<evidence type="ECO:0000259" key="7">
    <source>
        <dbReference type="Pfam" id="PF02608"/>
    </source>
</evidence>
<evidence type="ECO:0000256" key="3">
    <source>
        <dbReference type="ARBA" id="ARBA00022475"/>
    </source>
</evidence>
<keyword evidence="4" id="KW-0732">Signal</keyword>
<dbReference type="PANTHER" id="PTHR34296">
    <property type="entry name" value="TRANSCRIPTIONAL ACTIVATOR PROTEIN MED"/>
    <property type="match status" value="1"/>
</dbReference>
<keyword evidence="3" id="KW-1003">Cell membrane</keyword>
<dbReference type="OrthoDB" id="9784230at2"/>
<organism evidence="8 9">
    <name type="scientific">Trebonia kvetii</name>
    <dbReference type="NCBI Taxonomy" id="2480626"/>
    <lineage>
        <taxon>Bacteria</taxon>
        <taxon>Bacillati</taxon>
        <taxon>Actinomycetota</taxon>
        <taxon>Actinomycetes</taxon>
        <taxon>Streptosporangiales</taxon>
        <taxon>Treboniaceae</taxon>
        <taxon>Trebonia</taxon>
    </lineage>
</organism>
<dbReference type="Pfam" id="PF02608">
    <property type="entry name" value="Bmp"/>
    <property type="match status" value="1"/>
</dbReference>
<evidence type="ECO:0000256" key="4">
    <source>
        <dbReference type="ARBA" id="ARBA00022729"/>
    </source>
</evidence>
<comment type="similarity">
    <text evidence="2">Belongs to the BMP lipoprotein family.</text>
</comment>
<dbReference type="EMBL" id="RPFW01000007">
    <property type="protein sequence ID" value="TVZ01310.1"/>
    <property type="molecule type" value="Genomic_DNA"/>
</dbReference>
<reference evidence="8 9" key="1">
    <citation type="submission" date="2018-11" db="EMBL/GenBank/DDBJ databases">
        <title>Trebonia kvetii gen.nov., sp.nov., a novel acidophilic actinobacterium, and proposal of the new actinobacterial family Treboniaceae fam. nov.</title>
        <authorList>
            <person name="Rapoport D."/>
            <person name="Sagova-Mareckova M."/>
            <person name="Sedlacek I."/>
            <person name="Provaznik J."/>
            <person name="Kralova S."/>
            <person name="Pavlinic D."/>
            <person name="Benes V."/>
            <person name="Kopecky J."/>
        </authorList>
    </citation>
    <scope>NUCLEOTIDE SEQUENCE [LARGE SCALE GENOMIC DNA]</scope>
    <source>
        <strain evidence="8 9">15Tr583</strain>
    </source>
</reference>
<dbReference type="InterPro" id="IPR050957">
    <property type="entry name" value="BMP_lipoprotein"/>
</dbReference>
<keyword evidence="5" id="KW-0472">Membrane</keyword>
<feature type="domain" description="ABC transporter substrate-binding protein PnrA-like" evidence="7">
    <location>
        <begin position="80"/>
        <end position="365"/>
    </location>
</feature>
<comment type="subcellular location">
    <subcellularLocation>
        <location evidence="1">Cell membrane</location>
        <topology evidence="1">Lipid-anchor</topology>
    </subcellularLocation>
</comment>
<dbReference type="Proteomes" id="UP000460272">
    <property type="component" value="Unassembled WGS sequence"/>
</dbReference>
<evidence type="ECO:0000313" key="9">
    <source>
        <dbReference type="Proteomes" id="UP000460272"/>
    </source>
</evidence>
<comment type="caution">
    <text evidence="8">The sequence shown here is derived from an EMBL/GenBank/DDBJ whole genome shotgun (WGS) entry which is preliminary data.</text>
</comment>
<evidence type="ECO:0000256" key="2">
    <source>
        <dbReference type="ARBA" id="ARBA00008610"/>
    </source>
</evidence>
<dbReference type="Gene3D" id="3.40.50.2300">
    <property type="match status" value="2"/>
</dbReference>
<evidence type="ECO:0000313" key="8">
    <source>
        <dbReference type="EMBL" id="TVZ01310.1"/>
    </source>
</evidence>
<proteinExistence type="inferred from homology"/>
<accession>A0A6P2BQR7</accession>
<evidence type="ECO:0000256" key="1">
    <source>
        <dbReference type="ARBA" id="ARBA00004193"/>
    </source>
</evidence>
<protein>
    <submittedName>
        <fullName evidence="8">BMP family ABC transporter substrate-binding protein</fullName>
    </submittedName>
</protein>
<evidence type="ECO:0000256" key="6">
    <source>
        <dbReference type="ARBA" id="ARBA00023288"/>
    </source>
</evidence>
<name>A0A6P2BQR7_9ACTN</name>
<dbReference type="SUPFAM" id="SSF53822">
    <property type="entry name" value="Periplasmic binding protein-like I"/>
    <property type="match status" value="1"/>
</dbReference>
<dbReference type="AlphaFoldDB" id="A0A6P2BQR7"/>
<dbReference type="CDD" id="cd06354">
    <property type="entry name" value="PBP1_PrnA-like"/>
    <property type="match status" value="1"/>
</dbReference>
<dbReference type="InterPro" id="IPR003760">
    <property type="entry name" value="PnrA-like"/>
</dbReference>
<dbReference type="InterPro" id="IPR028082">
    <property type="entry name" value="Peripla_BP_I"/>
</dbReference>
<keyword evidence="9" id="KW-1185">Reference proteome</keyword>
<evidence type="ECO:0000256" key="5">
    <source>
        <dbReference type="ARBA" id="ARBA00023136"/>
    </source>
</evidence>
<dbReference type="PANTHER" id="PTHR34296:SF2">
    <property type="entry name" value="ABC TRANSPORTER GUANOSINE-BINDING PROTEIN NUPN"/>
    <property type="match status" value="1"/>
</dbReference>
<dbReference type="GO" id="GO:0005886">
    <property type="term" value="C:plasma membrane"/>
    <property type="evidence" value="ECO:0007669"/>
    <property type="project" value="UniProtKB-SubCell"/>
</dbReference>
<sequence length="405" mass="41600">MLGAWETFPREETVRHTKLAVTVAVGAATVLIAACGSSTSSVTSTTSSPAASATSASAATSSAPASASTSAAAAGSFTGCMVTDTGGINDKSFNQSAWQGMQQAAAANSKVTVKYLQSTSQSDYVPNINTFLSQKCGIIVTVGFLMGASTESAAKAHPTQPFAIVDCSYASFCLSGTKQSNIDQLVFNTVQDGFLGGYLAAGMSKSGKVATFGGQKFGTVTIYMDGFWDGVQYYNKQHNKNVTVLGWNEQTQKGEFTGDFTNQTKGQTVTQTFISEGADVIFPVAGNVGLGAAKAVQNANNAGGSVSMLWVDTDGCISAAQYCKYFVTSVTKGIQTAVKNAVLTAASGKSVGGTYIGTLANGGAVLSPFHDYAGKVPASLQNELKTIQAGIENGSIQTPTKSPVT</sequence>